<dbReference type="EMBL" id="JANPWB010000006">
    <property type="protein sequence ID" value="KAJ1176151.1"/>
    <property type="molecule type" value="Genomic_DNA"/>
</dbReference>
<proteinExistence type="predicted"/>
<feature type="compositionally biased region" description="Basic and acidic residues" evidence="1">
    <location>
        <begin position="11"/>
        <end position="43"/>
    </location>
</feature>
<feature type="compositionally biased region" description="Low complexity" evidence="1">
    <location>
        <begin position="1"/>
        <end position="10"/>
    </location>
</feature>
<protein>
    <submittedName>
        <fullName evidence="2">Uncharacterized protein</fullName>
    </submittedName>
</protein>
<feature type="region of interest" description="Disordered" evidence="1">
    <location>
        <begin position="1"/>
        <end position="99"/>
    </location>
</feature>
<accession>A0AAV7TIP6</accession>
<organism evidence="2 3">
    <name type="scientific">Pleurodeles waltl</name>
    <name type="common">Iberian ribbed newt</name>
    <dbReference type="NCBI Taxonomy" id="8319"/>
    <lineage>
        <taxon>Eukaryota</taxon>
        <taxon>Metazoa</taxon>
        <taxon>Chordata</taxon>
        <taxon>Craniata</taxon>
        <taxon>Vertebrata</taxon>
        <taxon>Euteleostomi</taxon>
        <taxon>Amphibia</taxon>
        <taxon>Batrachia</taxon>
        <taxon>Caudata</taxon>
        <taxon>Salamandroidea</taxon>
        <taxon>Salamandridae</taxon>
        <taxon>Pleurodelinae</taxon>
        <taxon>Pleurodeles</taxon>
    </lineage>
</organism>
<name>A0AAV7TIP6_PLEWA</name>
<dbReference type="Proteomes" id="UP001066276">
    <property type="component" value="Chromosome 3_2"/>
</dbReference>
<dbReference type="AlphaFoldDB" id="A0AAV7TIP6"/>
<sequence>MRRSAAYPAARSRDLEWGREPRQDKRDRLKRSRPVDPRCERPDPGNSLRGEAEVRLGGARSPGARCGPTVPGGGDSRRAFRPTEGRGPGDWPEERKKRR</sequence>
<evidence type="ECO:0000313" key="2">
    <source>
        <dbReference type="EMBL" id="KAJ1176151.1"/>
    </source>
</evidence>
<gene>
    <name evidence="2" type="ORF">NDU88_001434</name>
</gene>
<comment type="caution">
    <text evidence="2">The sequence shown here is derived from an EMBL/GenBank/DDBJ whole genome shotgun (WGS) entry which is preliminary data.</text>
</comment>
<evidence type="ECO:0000313" key="3">
    <source>
        <dbReference type="Proteomes" id="UP001066276"/>
    </source>
</evidence>
<reference evidence="2" key="1">
    <citation type="journal article" date="2022" name="bioRxiv">
        <title>Sequencing and chromosome-scale assembly of the giantPleurodeles waltlgenome.</title>
        <authorList>
            <person name="Brown T."/>
            <person name="Elewa A."/>
            <person name="Iarovenko S."/>
            <person name="Subramanian E."/>
            <person name="Araus A.J."/>
            <person name="Petzold A."/>
            <person name="Susuki M."/>
            <person name="Suzuki K.-i.T."/>
            <person name="Hayashi T."/>
            <person name="Toyoda A."/>
            <person name="Oliveira C."/>
            <person name="Osipova E."/>
            <person name="Leigh N.D."/>
            <person name="Simon A."/>
            <person name="Yun M.H."/>
        </authorList>
    </citation>
    <scope>NUCLEOTIDE SEQUENCE</scope>
    <source>
        <strain evidence="2">20211129_DDA</strain>
        <tissue evidence="2">Liver</tissue>
    </source>
</reference>
<keyword evidence="3" id="KW-1185">Reference proteome</keyword>
<evidence type="ECO:0000256" key="1">
    <source>
        <dbReference type="SAM" id="MobiDB-lite"/>
    </source>
</evidence>
<feature type="compositionally biased region" description="Basic and acidic residues" evidence="1">
    <location>
        <begin position="75"/>
        <end position="84"/>
    </location>
</feature>